<dbReference type="PROSITE" id="PS00901">
    <property type="entry name" value="CYS_SYNTHASE"/>
    <property type="match status" value="1"/>
</dbReference>
<evidence type="ECO:0000313" key="6">
    <source>
        <dbReference type="Proteomes" id="UP000285961"/>
    </source>
</evidence>
<evidence type="ECO:0000259" key="4">
    <source>
        <dbReference type="Pfam" id="PF00291"/>
    </source>
</evidence>
<accession>A0A419F9D8</accession>
<dbReference type="PANTHER" id="PTHR10314">
    <property type="entry name" value="CYSTATHIONINE BETA-SYNTHASE"/>
    <property type="match status" value="1"/>
</dbReference>
<dbReference type="Gene3D" id="3.40.50.1100">
    <property type="match status" value="2"/>
</dbReference>
<evidence type="ECO:0000256" key="3">
    <source>
        <dbReference type="ARBA" id="ARBA00022898"/>
    </source>
</evidence>
<dbReference type="Proteomes" id="UP000285961">
    <property type="component" value="Unassembled WGS sequence"/>
</dbReference>
<comment type="similarity">
    <text evidence="2">Belongs to the cysteine synthase/cystathionine beta-synthase family.</text>
</comment>
<dbReference type="InterPro" id="IPR036052">
    <property type="entry name" value="TrpB-like_PALP_sf"/>
</dbReference>
<dbReference type="GO" id="GO:0016765">
    <property type="term" value="F:transferase activity, transferring alkyl or aryl (other than methyl) groups"/>
    <property type="evidence" value="ECO:0007669"/>
    <property type="project" value="UniProtKB-ARBA"/>
</dbReference>
<gene>
    <name evidence="5" type="ORF">C4532_00965</name>
</gene>
<organism evidence="5 6">
    <name type="scientific">Candidatus Abyssobacteria bacterium SURF_17</name>
    <dbReference type="NCBI Taxonomy" id="2093361"/>
    <lineage>
        <taxon>Bacteria</taxon>
        <taxon>Pseudomonadati</taxon>
        <taxon>Candidatus Hydrogenedentota</taxon>
        <taxon>Candidatus Abyssobacteria</taxon>
    </lineage>
</organism>
<dbReference type="FunFam" id="3.40.50.1100:FF:000003">
    <property type="entry name" value="Cystathionine beta-synthase"/>
    <property type="match status" value="1"/>
</dbReference>
<protein>
    <submittedName>
        <fullName evidence="5">Cysteine synthase family protein</fullName>
    </submittedName>
</protein>
<comment type="caution">
    <text evidence="5">The sequence shown here is derived from an EMBL/GenBank/DDBJ whole genome shotgun (WGS) entry which is preliminary data.</text>
</comment>
<feature type="domain" description="Tryptophan synthase beta chain-like PALP" evidence="4">
    <location>
        <begin position="20"/>
        <end position="301"/>
    </location>
</feature>
<dbReference type="InterPro" id="IPR050214">
    <property type="entry name" value="Cys_Synth/Cystath_Beta-Synth"/>
</dbReference>
<dbReference type="InterPro" id="IPR001926">
    <property type="entry name" value="TrpB-like_PALP"/>
</dbReference>
<evidence type="ECO:0000256" key="2">
    <source>
        <dbReference type="ARBA" id="ARBA00007103"/>
    </source>
</evidence>
<dbReference type="EMBL" id="QZKI01000006">
    <property type="protein sequence ID" value="RJP75166.1"/>
    <property type="molecule type" value="Genomic_DNA"/>
</dbReference>
<evidence type="ECO:0000313" key="5">
    <source>
        <dbReference type="EMBL" id="RJP75166.1"/>
    </source>
</evidence>
<sequence>MLRNSSLCSHSKLACDSLLEYVGNTPLIHLKGLDAGIDDSRVELYAKAEWFNAGGSVKDRAALRIVSDAEQAGTLTHAKTILESTSGNTGIALAMIGAAKGYRVEIIMPSNASEERKRIIESYGAKVTYTSPFEGTDGAQMLAHSLFKENADTYFYANQYGADSNWRAHYDSTGIEVYRQTESRITHFVAGVGTGGTIMGTGRRLKEYNPDIRVLAIEPSEPLHGIEGLKHMASSIKPAIYDECFPDGTVGVKTDEAHQWVQKLAKERGLFIGLSGGAAIAGALKVAETLETGVIVTILPDAGTRYLSLRL</sequence>
<keyword evidence="3" id="KW-0663">Pyridoxal phosphate</keyword>
<comment type="cofactor">
    <cofactor evidence="1">
        <name>pyridoxal 5'-phosphate</name>
        <dbReference type="ChEBI" id="CHEBI:597326"/>
    </cofactor>
</comment>
<dbReference type="GO" id="GO:0006535">
    <property type="term" value="P:cysteine biosynthetic process from serine"/>
    <property type="evidence" value="ECO:0007669"/>
    <property type="project" value="InterPro"/>
</dbReference>
<dbReference type="InterPro" id="IPR001216">
    <property type="entry name" value="P-phosphate_BS"/>
</dbReference>
<dbReference type="AlphaFoldDB" id="A0A419F9D8"/>
<dbReference type="CDD" id="cd01561">
    <property type="entry name" value="CBS_like"/>
    <property type="match status" value="1"/>
</dbReference>
<dbReference type="Pfam" id="PF00291">
    <property type="entry name" value="PALP"/>
    <property type="match status" value="1"/>
</dbReference>
<evidence type="ECO:0000256" key="1">
    <source>
        <dbReference type="ARBA" id="ARBA00001933"/>
    </source>
</evidence>
<reference evidence="5 6" key="1">
    <citation type="journal article" date="2017" name="ISME J.">
        <title>Energy and carbon metabolisms in a deep terrestrial subsurface fluid microbial community.</title>
        <authorList>
            <person name="Momper L."/>
            <person name="Jungbluth S.P."/>
            <person name="Lee M.D."/>
            <person name="Amend J.P."/>
        </authorList>
    </citation>
    <scope>NUCLEOTIDE SEQUENCE [LARGE SCALE GENOMIC DNA]</scope>
    <source>
        <strain evidence="5">SURF_17</strain>
    </source>
</reference>
<proteinExistence type="inferred from homology"/>
<dbReference type="SUPFAM" id="SSF53686">
    <property type="entry name" value="Tryptophan synthase beta subunit-like PLP-dependent enzymes"/>
    <property type="match status" value="1"/>
</dbReference>
<name>A0A419F9D8_9BACT</name>